<proteinExistence type="predicted"/>
<name>A0A9X2AB04_9FLAO</name>
<evidence type="ECO:0000313" key="3">
    <source>
        <dbReference type="Proteomes" id="UP001139226"/>
    </source>
</evidence>
<gene>
    <name evidence="2" type="ORF">ML462_07120</name>
</gene>
<evidence type="ECO:0000313" key="2">
    <source>
        <dbReference type="EMBL" id="MCH4822942.1"/>
    </source>
</evidence>
<keyword evidence="1" id="KW-0812">Transmembrane</keyword>
<keyword evidence="1" id="KW-1133">Transmembrane helix</keyword>
<comment type="caution">
    <text evidence="2">The sequence shown here is derived from an EMBL/GenBank/DDBJ whole genome shotgun (WGS) entry which is preliminary data.</text>
</comment>
<sequence length="198" mass="22617">MSAFKNTFRALIVGGLLFLFPLVVLIVIVIKAINMVRPVVHKMATSLGIETIFGTATIGLLGIIFILIVCFISGYLIHLGLLKKWNSSFEETIYTLFPPLRRLKFRLFSEDKDTDEEWISILLKRDDSFNIAFITYKSENGIMSIFIPDAPEISNGEVILMPESKCVYHRIPRQQAMKLLLRFGKGLDVKEYQEIENL</sequence>
<dbReference type="Proteomes" id="UP001139226">
    <property type="component" value="Unassembled WGS sequence"/>
</dbReference>
<feature type="transmembrane region" description="Helical" evidence="1">
    <location>
        <begin position="53"/>
        <end position="77"/>
    </location>
</feature>
<reference evidence="2" key="1">
    <citation type="submission" date="2022-03" db="EMBL/GenBank/DDBJ databases">
        <title>Gramella crocea sp. nov., isolated from activated sludge of a seafood processing plant.</title>
        <authorList>
            <person name="Zhang X."/>
        </authorList>
    </citation>
    <scope>NUCLEOTIDE SEQUENCE</scope>
    <source>
        <strain evidence="2">YJ019</strain>
    </source>
</reference>
<organism evidence="2 3">
    <name type="scientific">Christiangramia lutea</name>
    <dbReference type="NCBI Taxonomy" id="1607951"/>
    <lineage>
        <taxon>Bacteria</taxon>
        <taxon>Pseudomonadati</taxon>
        <taxon>Bacteroidota</taxon>
        <taxon>Flavobacteriia</taxon>
        <taxon>Flavobacteriales</taxon>
        <taxon>Flavobacteriaceae</taxon>
        <taxon>Christiangramia</taxon>
    </lineage>
</organism>
<evidence type="ECO:0000256" key="1">
    <source>
        <dbReference type="SAM" id="Phobius"/>
    </source>
</evidence>
<dbReference type="AlphaFoldDB" id="A0A9X2AB04"/>
<accession>A0A9X2AB04</accession>
<keyword evidence="1" id="KW-0472">Membrane</keyword>
<protein>
    <recommendedName>
        <fullName evidence="4">DUF502 domain-containing protein</fullName>
    </recommendedName>
</protein>
<dbReference type="RefSeq" id="WP_240713117.1">
    <property type="nucleotide sequence ID" value="NZ_JAKVTV010000002.1"/>
</dbReference>
<dbReference type="EMBL" id="JAKVTV010000002">
    <property type="protein sequence ID" value="MCH4822942.1"/>
    <property type="molecule type" value="Genomic_DNA"/>
</dbReference>
<evidence type="ECO:0008006" key="4">
    <source>
        <dbReference type="Google" id="ProtNLM"/>
    </source>
</evidence>
<keyword evidence="3" id="KW-1185">Reference proteome</keyword>
<feature type="transmembrane region" description="Helical" evidence="1">
    <location>
        <begin position="12"/>
        <end position="33"/>
    </location>
</feature>